<proteinExistence type="predicted"/>
<dbReference type="Proteomes" id="UP000281806">
    <property type="component" value="Unassembled WGS sequence"/>
</dbReference>
<accession>A0A7Z6UFT2</accession>
<sequence>MSHTFWAGLVVWLSTLLVALCFYGRSRLQQPVHEAHERTSALAGSGLVR</sequence>
<dbReference type="EMBL" id="RBRZ01000100">
    <property type="protein sequence ID" value="RMR54477.1"/>
    <property type="molecule type" value="Genomic_DNA"/>
</dbReference>
<organism evidence="2 3">
    <name type="scientific">Pseudomonas syringae pv. actinidiae</name>
    <dbReference type="NCBI Taxonomy" id="103796"/>
    <lineage>
        <taxon>Bacteria</taxon>
        <taxon>Pseudomonadati</taxon>
        <taxon>Pseudomonadota</taxon>
        <taxon>Gammaproteobacteria</taxon>
        <taxon>Pseudomonadales</taxon>
        <taxon>Pseudomonadaceae</taxon>
        <taxon>Pseudomonas</taxon>
        <taxon>Pseudomonas syringae</taxon>
    </lineage>
</organism>
<name>A0A7Z6UFT2_PSESF</name>
<keyword evidence="1" id="KW-0472">Membrane</keyword>
<gene>
    <name evidence="2" type="ORF">ALP83_200003</name>
</gene>
<comment type="caution">
    <text evidence="2">The sequence shown here is derived from an EMBL/GenBank/DDBJ whole genome shotgun (WGS) entry which is preliminary data.</text>
</comment>
<reference evidence="2 3" key="1">
    <citation type="submission" date="2018-08" db="EMBL/GenBank/DDBJ databases">
        <title>Recombination of ecologically and evolutionarily significant loci maintains genetic cohesion in the Pseudomonas syringae species complex.</title>
        <authorList>
            <person name="Dillon M."/>
            <person name="Thakur S."/>
            <person name="Almeida R.N.D."/>
            <person name="Weir B.S."/>
            <person name="Guttman D.S."/>
        </authorList>
    </citation>
    <scope>NUCLEOTIDE SEQUENCE [LARGE SCALE GENOMIC DNA]</scope>
    <source>
        <strain evidence="2 3">ICMP 19198</strain>
    </source>
</reference>
<evidence type="ECO:0000313" key="3">
    <source>
        <dbReference type="Proteomes" id="UP000281806"/>
    </source>
</evidence>
<keyword evidence="1" id="KW-0812">Transmembrane</keyword>
<feature type="transmembrane region" description="Helical" evidence="1">
    <location>
        <begin position="6"/>
        <end position="23"/>
    </location>
</feature>
<dbReference type="AlphaFoldDB" id="A0A7Z6UFT2"/>
<protein>
    <submittedName>
        <fullName evidence="2">Uncharacterized protein</fullName>
    </submittedName>
</protein>
<evidence type="ECO:0000256" key="1">
    <source>
        <dbReference type="SAM" id="Phobius"/>
    </source>
</evidence>
<evidence type="ECO:0000313" key="2">
    <source>
        <dbReference type="EMBL" id="RMR54477.1"/>
    </source>
</evidence>
<keyword evidence="1" id="KW-1133">Transmembrane helix</keyword>